<dbReference type="Gene3D" id="3.30.420.10">
    <property type="entry name" value="Ribonuclease H-like superfamily/Ribonuclease H"/>
    <property type="match status" value="2"/>
</dbReference>
<dbReference type="Pfam" id="PF17921">
    <property type="entry name" value="Integrase_H2C2"/>
    <property type="match status" value="1"/>
</dbReference>
<sequence>MHIRMRREIPRIHDLTKRNRSQSRKDQAILEMKPPRTIQEVQRLTGRLAALNRFILLSSDRDSHFSSGAGVILETPLGDKIQYALRFSFDASNNKAEYEALLVGGRLAQAAGAKYLRAYSDSQLVVNQVNGDYEAKGIEDPANEVLVNTNKTCWKDTIEAYLTTGSLPTDRKETKTIRTRATHFTMIGGELYKRGFSQPYLKCPDPERAEYVLREVHEASCRNHSGGRSLADKILRQGYFWPSIQKDAMDMVRRCQKCQEHANITYTPATLMQPIPNPCPFDQWGMDLVGKLPRATGQREYLIVAVDYFSK</sequence>
<dbReference type="PANTHER" id="PTHR48475">
    <property type="entry name" value="RIBONUCLEASE H"/>
    <property type="match status" value="1"/>
</dbReference>
<gene>
    <name evidence="2" type="ORF">Scaly_1070800</name>
</gene>
<reference evidence="2" key="2">
    <citation type="journal article" date="2024" name="Plant">
        <title>Genomic evolution and insights into agronomic trait innovations of Sesamum species.</title>
        <authorList>
            <person name="Miao H."/>
            <person name="Wang L."/>
            <person name="Qu L."/>
            <person name="Liu H."/>
            <person name="Sun Y."/>
            <person name="Le M."/>
            <person name="Wang Q."/>
            <person name="Wei S."/>
            <person name="Zheng Y."/>
            <person name="Lin W."/>
            <person name="Duan Y."/>
            <person name="Cao H."/>
            <person name="Xiong S."/>
            <person name="Wang X."/>
            <person name="Wei L."/>
            <person name="Li C."/>
            <person name="Ma Q."/>
            <person name="Ju M."/>
            <person name="Zhao R."/>
            <person name="Li G."/>
            <person name="Mu C."/>
            <person name="Tian Q."/>
            <person name="Mei H."/>
            <person name="Zhang T."/>
            <person name="Gao T."/>
            <person name="Zhang H."/>
        </authorList>
    </citation>
    <scope>NUCLEOTIDE SEQUENCE</scope>
    <source>
        <strain evidence="2">KEN8</strain>
    </source>
</reference>
<dbReference type="AlphaFoldDB" id="A0AAW2QKY4"/>
<name>A0AAW2QKY4_9LAMI</name>
<protein>
    <recommendedName>
        <fullName evidence="1">Integrase catalytic domain-containing protein</fullName>
    </recommendedName>
</protein>
<dbReference type="EMBL" id="JACGWM010000006">
    <property type="protein sequence ID" value="KAL0368519.1"/>
    <property type="molecule type" value="Genomic_DNA"/>
</dbReference>
<dbReference type="InterPro" id="IPR012337">
    <property type="entry name" value="RNaseH-like_sf"/>
</dbReference>
<dbReference type="PANTHER" id="PTHR48475:SF2">
    <property type="entry name" value="RIBONUCLEASE H"/>
    <property type="match status" value="1"/>
</dbReference>
<dbReference type="GO" id="GO:0004523">
    <property type="term" value="F:RNA-DNA hybrid ribonuclease activity"/>
    <property type="evidence" value="ECO:0007669"/>
    <property type="project" value="InterPro"/>
</dbReference>
<dbReference type="InterPro" id="IPR036397">
    <property type="entry name" value="RNaseH_sf"/>
</dbReference>
<dbReference type="Gene3D" id="1.10.340.70">
    <property type="match status" value="1"/>
</dbReference>
<accession>A0AAW2QKY4</accession>
<evidence type="ECO:0000259" key="1">
    <source>
        <dbReference type="PROSITE" id="PS50994"/>
    </source>
</evidence>
<dbReference type="SUPFAM" id="SSF53098">
    <property type="entry name" value="Ribonuclease H-like"/>
    <property type="match status" value="1"/>
</dbReference>
<dbReference type="GO" id="GO:0003676">
    <property type="term" value="F:nucleic acid binding"/>
    <property type="evidence" value="ECO:0007669"/>
    <property type="project" value="InterPro"/>
</dbReference>
<dbReference type="InterPro" id="IPR041588">
    <property type="entry name" value="Integrase_H2C2"/>
</dbReference>
<feature type="domain" description="Integrase catalytic" evidence="1">
    <location>
        <begin position="276"/>
        <end position="311"/>
    </location>
</feature>
<dbReference type="GO" id="GO:0015074">
    <property type="term" value="P:DNA integration"/>
    <property type="evidence" value="ECO:0007669"/>
    <property type="project" value="InterPro"/>
</dbReference>
<comment type="caution">
    <text evidence="2">The sequence shown here is derived from an EMBL/GenBank/DDBJ whole genome shotgun (WGS) entry which is preliminary data.</text>
</comment>
<reference evidence="2" key="1">
    <citation type="submission" date="2020-06" db="EMBL/GenBank/DDBJ databases">
        <authorList>
            <person name="Li T."/>
            <person name="Hu X."/>
            <person name="Zhang T."/>
            <person name="Song X."/>
            <person name="Zhang H."/>
            <person name="Dai N."/>
            <person name="Sheng W."/>
            <person name="Hou X."/>
            <person name="Wei L."/>
        </authorList>
    </citation>
    <scope>NUCLEOTIDE SEQUENCE</scope>
    <source>
        <strain evidence="2">KEN8</strain>
        <tissue evidence="2">Leaf</tissue>
    </source>
</reference>
<evidence type="ECO:0000313" key="2">
    <source>
        <dbReference type="EMBL" id="KAL0368519.1"/>
    </source>
</evidence>
<organism evidence="2">
    <name type="scientific">Sesamum calycinum</name>
    <dbReference type="NCBI Taxonomy" id="2727403"/>
    <lineage>
        <taxon>Eukaryota</taxon>
        <taxon>Viridiplantae</taxon>
        <taxon>Streptophyta</taxon>
        <taxon>Embryophyta</taxon>
        <taxon>Tracheophyta</taxon>
        <taxon>Spermatophyta</taxon>
        <taxon>Magnoliopsida</taxon>
        <taxon>eudicotyledons</taxon>
        <taxon>Gunneridae</taxon>
        <taxon>Pentapetalae</taxon>
        <taxon>asterids</taxon>
        <taxon>lamiids</taxon>
        <taxon>Lamiales</taxon>
        <taxon>Pedaliaceae</taxon>
        <taxon>Sesamum</taxon>
    </lineage>
</organism>
<dbReference type="InterPro" id="IPR001584">
    <property type="entry name" value="Integrase_cat-core"/>
</dbReference>
<dbReference type="PROSITE" id="PS50994">
    <property type="entry name" value="INTEGRASE"/>
    <property type="match status" value="1"/>
</dbReference>
<proteinExistence type="predicted"/>
<dbReference type="InterPro" id="IPR002156">
    <property type="entry name" value="RNaseH_domain"/>
</dbReference>
<dbReference type="Pfam" id="PF13456">
    <property type="entry name" value="RVT_3"/>
    <property type="match status" value="1"/>
</dbReference>